<evidence type="ECO:0000256" key="3">
    <source>
        <dbReference type="ARBA" id="ARBA00022723"/>
    </source>
</evidence>
<keyword evidence="7" id="KW-0732">Signal</keyword>
<feature type="chain" id="PRO_5047515519" evidence="7">
    <location>
        <begin position="24"/>
        <end position="107"/>
    </location>
</feature>
<keyword evidence="5 6" id="KW-0408">Iron</keyword>
<evidence type="ECO:0000256" key="7">
    <source>
        <dbReference type="SAM" id="SignalP"/>
    </source>
</evidence>
<accession>A0ABM6FG94</accession>
<evidence type="ECO:0000256" key="4">
    <source>
        <dbReference type="ARBA" id="ARBA00022982"/>
    </source>
</evidence>
<feature type="domain" description="Cytochrome c" evidence="8">
    <location>
        <begin position="21"/>
        <end position="107"/>
    </location>
</feature>
<feature type="signal peptide" evidence="7">
    <location>
        <begin position="1"/>
        <end position="23"/>
    </location>
</feature>
<organism evidence="9 10">
    <name type="scientific">Cupriavidus malaysiensis</name>
    <dbReference type="NCBI Taxonomy" id="367825"/>
    <lineage>
        <taxon>Bacteria</taxon>
        <taxon>Pseudomonadati</taxon>
        <taxon>Pseudomonadota</taxon>
        <taxon>Betaproteobacteria</taxon>
        <taxon>Burkholderiales</taxon>
        <taxon>Burkholderiaceae</taxon>
        <taxon>Cupriavidus</taxon>
    </lineage>
</organism>
<dbReference type="PROSITE" id="PS51007">
    <property type="entry name" value="CYTC"/>
    <property type="match status" value="1"/>
</dbReference>
<keyword evidence="1" id="KW-0813">Transport</keyword>
<name>A0ABM6FG94_9BURK</name>
<evidence type="ECO:0000256" key="2">
    <source>
        <dbReference type="ARBA" id="ARBA00022617"/>
    </source>
</evidence>
<dbReference type="PRINTS" id="PR00606">
    <property type="entry name" value="CYTCHROMECID"/>
</dbReference>
<evidence type="ECO:0000256" key="1">
    <source>
        <dbReference type="ARBA" id="ARBA00022448"/>
    </source>
</evidence>
<dbReference type="InterPro" id="IPR036909">
    <property type="entry name" value="Cyt_c-like_dom_sf"/>
</dbReference>
<evidence type="ECO:0000256" key="6">
    <source>
        <dbReference type="PROSITE-ProRule" id="PRU00433"/>
    </source>
</evidence>
<proteinExistence type="predicted"/>
<keyword evidence="3 6" id="KW-0479">Metal-binding</keyword>
<evidence type="ECO:0000256" key="5">
    <source>
        <dbReference type="ARBA" id="ARBA00023004"/>
    </source>
</evidence>
<dbReference type="Proteomes" id="UP000177515">
    <property type="component" value="Chromosome 2"/>
</dbReference>
<evidence type="ECO:0000259" key="8">
    <source>
        <dbReference type="PROSITE" id="PS51007"/>
    </source>
</evidence>
<reference evidence="9 10" key="1">
    <citation type="submission" date="2016-10" db="EMBL/GenBank/DDBJ databases">
        <title>Complete genome sequences of three Cupriavidus strains isolated from various Malaysian environments.</title>
        <authorList>
            <person name="Abdullah A.A.-A."/>
            <person name="Shafie N.A.H."/>
            <person name="Lau N.S."/>
        </authorList>
    </citation>
    <scope>NUCLEOTIDE SEQUENCE [LARGE SCALE GENOMIC DNA]</scope>
    <source>
        <strain evidence="9 10">USMAA1020</strain>
    </source>
</reference>
<dbReference type="InterPro" id="IPR002324">
    <property type="entry name" value="Cyt_c_ID"/>
</dbReference>
<evidence type="ECO:0000313" key="10">
    <source>
        <dbReference type="Proteomes" id="UP000177515"/>
    </source>
</evidence>
<keyword evidence="2 6" id="KW-0349">Heme</keyword>
<dbReference type="Pfam" id="PF00034">
    <property type="entry name" value="Cytochrom_C"/>
    <property type="match status" value="1"/>
</dbReference>
<protein>
    <submittedName>
        <fullName evidence="9">Cytochrome C</fullName>
    </submittedName>
</protein>
<dbReference type="EMBL" id="CP017755">
    <property type="protein sequence ID" value="AOZ10883.1"/>
    <property type="molecule type" value="Genomic_DNA"/>
</dbReference>
<keyword evidence="10" id="KW-1185">Reference proteome</keyword>
<sequence>MPALGTAFGLALALALAPAASHAAPDMQALAEKSGCFSCHGMQNKVIGPGFAEVAAKYKGDGEAAARLARKIQEGGKGNWGRIPMPPHPGLKEAEARQLADWVLGAG</sequence>
<dbReference type="Gene3D" id="1.10.760.10">
    <property type="entry name" value="Cytochrome c-like domain"/>
    <property type="match status" value="1"/>
</dbReference>
<dbReference type="InterPro" id="IPR009056">
    <property type="entry name" value="Cyt_c-like_dom"/>
</dbReference>
<dbReference type="SUPFAM" id="SSF46626">
    <property type="entry name" value="Cytochrome c"/>
    <property type="match status" value="1"/>
</dbReference>
<keyword evidence="4" id="KW-0249">Electron transport</keyword>
<gene>
    <name evidence="9" type="ORF">BKK80_28120</name>
</gene>
<evidence type="ECO:0000313" key="9">
    <source>
        <dbReference type="EMBL" id="AOZ10883.1"/>
    </source>
</evidence>